<evidence type="ECO:0000256" key="9">
    <source>
        <dbReference type="SAM" id="MobiDB-lite"/>
    </source>
</evidence>
<keyword evidence="3 8" id="KW-0812">Transmembrane</keyword>
<feature type="transmembrane region" description="Helical" evidence="8">
    <location>
        <begin position="389"/>
        <end position="408"/>
    </location>
</feature>
<keyword evidence="5 8" id="KW-1133">Transmembrane helix</keyword>
<evidence type="ECO:0000256" key="6">
    <source>
        <dbReference type="ARBA" id="ARBA00023136"/>
    </source>
</evidence>
<dbReference type="AlphaFoldDB" id="A0AB34JNL4"/>
<feature type="compositionally biased region" description="Low complexity" evidence="9">
    <location>
        <begin position="199"/>
        <end position="212"/>
    </location>
</feature>
<evidence type="ECO:0000256" key="7">
    <source>
        <dbReference type="ARBA" id="ARBA00025800"/>
    </source>
</evidence>
<comment type="subcellular location">
    <subcellularLocation>
        <location evidence="1 8">Membrane</location>
        <topology evidence="1 8">Multi-pass membrane protein</topology>
    </subcellularLocation>
</comment>
<feature type="transmembrane region" description="Helical" evidence="8">
    <location>
        <begin position="364"/>
        <end position="383"/>
    </location>
</feature>
<evidence type="ECO:0000256" key="4">
    <source>
        <dbReference type="ARBA" id="ARBA00022927"/>
    </source>
</evidence>
<feature type="region of interest" description="Disordered" evidence="9">
    <location>
        <begin position="1"/>
        <end position="27"/>
    </location>
</feature>
<evidence type="ECO:0000256" key="1">
    <source>
        <dbReference type="ARBA" id="ARBA00004141"/>
    </source>
</evidence>
<evidence type="ECO:0000256" key="5">
    <source>
        <dbReference type="ARBA" id="ARBA00022989"/>
    </source>
</evidence>
<comment type="caution">
    <text evidence="10">The sequence shown here is derived from an EMBL/GenBank/DDBJ whole genome shotgun (WGS) entry which is preliminary data.</text>
</comment>
<dbReference type="GO" id="GO:0016192">
    <property type="term" value="P:vesicle-mediated transport"/>
    <property type="evidence" value="ECO:0007669"/>
    <property type="project" value="InterPro"/>
</dbReference>
<feature type="compositionally biased region" description="Low complexity" evidence="9">
    <location>
        <begin position="173"/>
        <end position="189"/>
    </location>
</feature>
<dbReference type="GO" id="GO:0012505">
    <property type="term" value="C:endomembrane system"/>
    <property type="evidence" value="ECO:0007669"/>
    <property type="project" value="UniProtKB-ARBA"/>
</dbReference>
<keyword evidence="4 8" id="KW-0653">Protein transport</keyword>
<dbReference type="GO" id="GO:0015031">
    <property type="term" value="P:protein transport"/>
    <property type="evidence" value="ECO:0007669"/>
    <property type="project" value="UniProtKB-KW"/>
</dbReference>
<dbReference type="EMBL" id="JBGBPQ010000006">
    <property type="protein sequence ID" value="KAL1523249.1"/>
    <property type="molecule type" value="Genomic_DNA"/>
</dbReference>
<feature type="transmembrane region" description="Helical" evidence="8">
    <location>
        <begin position="329"/>
        <end position="348"/>
    </location>
</feature>
<keyword evidence="11" id="KW-1185">Reference proteome</keyword>
<evidence type="ECO:0000256" key="2">
    <source>
        <dbReference type="ARBA" id="ARBA00022448"/>
    </source>
</evidence>
<reference evidence="10 11" key="1">
    <citation type="journal article" date="2024" name="Science">
        <title>Giant polyketide synthase enzymes in the biosynthesis of giant marine polyether toxins.</title>
        <authorList>
            <person name="Fallon T.R."/>
            <person name="Shende V.V."/>
            <person name="Wierzbicki I.H."/>
            <person name="Pendleton A.L."/>
            <person name="Watervoot N.F."/>
            <person name="Auber R.P."/>
            <person name="Gonzalez D.J."/>
            <person name="Wisecaver J.H."/>
            <person name="Moore B.S."/>
        </authorList>
    </citation>
    <scope>NUCLEOTIDE SEQUENCE [LARGE SCALE GENOMIC DNA]</scope>
    <source>
        <strain evidence="10 11">12B1</strain>
    </source>
</reference>
<accession>A0AB34JNL4</accession>
<evidence type="ECO:0000256" key="8">
    <source>
        <dbReference type="RuleBase" id="RU363111"/>
    </source>
</evidence>
<comment type="function">
    <text evidence="8">May be involved in fusion of retrograde transport vesicles derived from an endocytic compartment with the Golgi complex.</text>
</comment>
<keyword evidence="2 8" id="KW-0813">Transport</keyword>
<feature type="transmembrane region" description="Helical" evidence="8">
    <location>
        <begin position="297"/>
        <end position="323"/>
    </location>
</feature>
<name>A0AB34JNL4_PRYPA</name>
<dbReference type="InterPro" id="IPR007305">
    <property type="entry name" value="Vesicle_transpt_Got1/SFT2"/>
</dbReference>
<dbReference type="GO" id="GO:0005737">
    <property type="term" value="C:cytoplasm"/>
    <property type="evidence" value="ECO:0007669"/>
    <property type="project" value="UniProtKB-ARBA"/>
</dbReference>
<evidence type="ECO:0000313" key="10">
    <source>
        <dbReference type="EMBL" id="KAL1523249.1"/>
    </source>
</evidence>
<evidence type="ECO:0000256" key="3">
    <source>
        <dbReference type="ARBA" id="ARBA00022692"/>
    </source>
</evidence>
<dbReference type="Proteomes" id="UP001515480">
    <property type="component" value="Unassembled WGS sequence"/>
</dbReference>
<dbReference type="Pfam" id="PF04178">
    <property type="entry name" value="Got1"/>
    <property type="match status" value="1"/>
</dbReference>
<organism evidence="10 11">
    <name type="scientific">Prymnesium parvum</name>
    <name type="common">Toxic golden alga</name>
    <dbReference type="NCBI Taxonomy" id="97485"/>
    <lineage>
        <taxon>Eukaryota</taxon>
        <taxon>Haptista</taxon>
        <taxon>Haptophyta</taxon>
        <taxon>Prymnesiophyceae</taxon>
        <taxon>Prymnesiales</taxon>
        <taxon>Prymnesiaceae</taxon>
        <taxon>Prymnesium</taxon>
    </lineage>
</organism>
<dbReference type="GO" id="GO:0016020">
    <property type="term" value="C:membrane"/>
    <property type="evidence" value="ECO:0007669"/>
    <property type="project" value="UniProtKB-SubCell"/>
</dbReference>
<dbReference type="InterPro" id="IPR011691">
    <property type="entry name" value="Vesicle_transpt_SFT2"/>
</dbReference>
<dbReference type="PANTHER" id="PTHR23137">
    <property type="entry name" value="VESICLE TRANSPORT PROTEIN-RELATED"/>
    <property type="match status" value="1"/>
</dbReference>
<protein>
    <recommendedName>
        <fullName evidence="8">Vesicle transport protein</fullName>
    </recommendedName>
</protein>
<gene>
    <name evidence="10" type="ORF">AB1Y20_018199</name>
</gene>
<dbReference type="PANTHER" id="PTHR23137:SF6">
    <property type="entry name" value="VESICLE TRANSPORT PROTEIN"/>
    <property type="match status" value="1"/>
</dbReference>
<feature type="region of interest" description="Disordered" evidence="9">
    <location>
        <begin position="173"/>
        <end position="212"/>
    </location>
</feature>
<proteinExistence type="inferred from homology"/>
<keyword evidence="6 8" id="KW-0472">Membrane</keyword>
<evidence type="ECO:0000313" key="11">
    <source>
        <dbReference type="Proteomes" id="UP001515480"/>
    </source>
</evidence>
<sequence>MMLRRRAWYGTSAPTGSKHAAFPLPSPSRARPLSLPAAASTPARFRPSLPARVADTAAATTPHWLRQQSTGACLLVEMDLEGFKMATSMGVGMLSDSIGNAFESAQHQAREVSTRVQSEVASSAAKVRQQASDVAKIDISKLELGGSIDRLRELSKESATALGSSYMGLSGSWGSPQAAPAGPPGASAADGTKADESSDSSGPEESSSWGVPSMLRGSVISRLGLSPARCSEKEQLVPKGDAESGAASRFELPGLGKLSDLGSSMRNGLGLEKPKLPEGRVARLLYHCSNLSYKQRVLGFAICFALGNILSLSALNSLGGLFLGNPGPFAFKYTAGNLLAIGSSAFLVGPSKQCRDMFTPERRMASLIYIGTLFGTLVSVFVIKISLLSFVLVICQFSALTWYMLSYLPGGQQCLRRMVSSLC</sequence>
<comment type="similarity">
    <text evidence="7 8">Belongs to the SFT2 family.</text>
</comment>